<feature type="signal peptide" evidence="2">
    <location>
        <begin position="1"/>
        <end position="16"/>
    </location>
</feature>
<evidence type="ECO:0000313" key="4">
    <source>
        <dbReference type="EMBL" id="MQM21098.1"/>
    </source>
</evidence>
<feature type="transmembrane region" description="Helical" evidence="1">
    <location>
        <begin position="308"/>
        <end position="330"/>
    </location>
</feature>
<dbReference type="AlphaFoldDB" id="A0A843XMQ7"/>
<evidence type="ECO:0000313" key="5">
    <source>
        <dbReference type="Proteomes" id="UP000652761"/>
    </source>
</evidence>
<organism evidence="4 5">
    <name type="scientific">Colocasia esculenta</name>
    <name type="common">Wild taro</name>
    <name type="synonym">Arum esculentum</name>
    <dbReference type="NCBI Taxonomy" id="4460"/>
    <lineage>
        <taxon>Eukaryota</taxon>
        <taxon>Viridiplantae</taxon>
        <taxon>Streptophyta</taxon>
        <taxon>Embryophyta</taxon>
        <taxon>Tracheophyta</taxon>
        <taxon>Spermatophyta</taxon>
        <taxon>Magnoliopsida</taxon>
        <taxon>Liliopsida</taxon>
        <taxon>Araceae</taxon>
        <taxon>Aroideae</taxon>
        <taxon>Colocasieae</taxon>
        <taxon>Colocasia</taxon>
    </lineage>
</organism>
<name>A0A843XMQ7_COLES</name>
<gene>
    <name evidence="4" type="ORF">Taro_054132</name>
</gene>
<dbReference type="Proteomes" id="UP000652761">
    <property type="component" value="Unassembled WGS sequence"/>
</dbReference>
<sequence>MLPLFWLVVCMRAACPALDGRADVDRRIATGSYVAIRYCYAFHDYLFSWEPQVPSWGQAATFQLEKDARSWWEFVEATRANGQFTWAEFKEAFNSKYFSKRVQEKKAAEFAAVKQRNLSATIHYPTGPSRHSDFEMVKKAQLLEDATDFTDRIKGKFVKKELTPGLTSAKPTNGKKCPFSITEGPSQERKPKVFNPAKSNYLSTTSCSCSCYSCLLLLLLLLLLPAVAAALDIAAGAVAVVAAISFLVLDGGCHSKSSSSLLLFGIQVLTLTSRGHEIQLTLDLIPVQMGQIQSREEHPNTFNLRKALLLLLFHFLYWTGAATVSLLLPYCCDSFIEEKKNHHPFPVSSKKRSYMFSGVDTVPCGVDTSSLSQKKDSEEMASGVDTVLSGVDTKLSRLLQKKTSSRWIASRSKEIGDSITLDDPFEEEFRAIRVFFLELKQKSWSPFLKQKQGPLNQSFPNWVSVVLSVSRPPFFDGSDYAYWKNKMQVFLRAQNYELWKIVDKGPDELPGDESLWTKGQINKPTLSWSAMNMMQCAIHPKEYSRVSSCKSAKEMWDKLQLIYEGTSEVRETKASILVSEYEMFRMKSDETTSEMFARFMLLVNGLKGLGKDYSNSDLVRKVLRSLPSAWHTKQL</sequence>
<keyword evidence="1" id="KW-1133">Transmembrane helix</keyword>
<dbReference type="EMBL" id="NMUH01010596">
    <property type="protein sequence ID" value="MQM21098.1"/>
    <property type="molecule type" value="Genomic_DNA"/>
</dbReference>
<keyword evidence="1" id="KW-0812">Transmembrane</keyword>
<reference evidence="4" key="1">
    <citation type="submission" date="2017-07" db="EMBL/GenBank/DDBJ databases">
        <title>Taro Niue Genome Assembly and Annotation.</title>
        <authorList>
            <person name="Atibalentja N."/>
            <person name="Keating K."/>
            <person name="Fields C.J."/>
        </authorList>
    </citation>
    <scope>NUCLEOTIDE SEQUENCE</scope>
    <source>
        <strain evidence="4">Niue_2</strain>
        <tissue evidence="4">Leaf</tissue>
    </source>
</reference>
<proteinExistence type="predicted"/>
<keyword evidence="5" id="KW-1185">Reference proteome</keyword>
<keyword evidence="1" id="KW-0472">Membrane</keyword>
<evidence type="ECO:0000256" key="1">
    <source>
        <dbReference type="SAM" id="Phobius"/>
    </source>
</evidence>
<dbReference type="Pfam" id="PF03732">
    <property type="entry name" value="Retrotrans_gag"/>
    <property type="match status" value="1"/>
</dbReference>
<feature type="transmembrane region" description="Helical" evidence="1">
    <location>
        <begin position="216"/>
        <end position="249"/>
    </location>
</feature>
<feature type="domain" description="Retrotransposon gag" evidence="3">
    <location>
        <begin position="59"/>
        <end position="117"/>
    </location>
</feature>
<dbReference type="InterPro" id="IPR005162">
    <property type="entry name" value="Retrotrans_gag_dom"/>
</dbReference>
<evidence type="ECO:0000256" key="2">
    <source>
        <dbReference type="SAM" id="SignalP"/>
    </source>
</evidence>
<comment type="caution">
    <text evidence="4">The sequence shown here is derived from an EMBL/GenBank/DDBJ whole genome shotgun (WGS) entry which is preliminary data.</text>
</comment>
<keyword evidence="2" id="KW-0732">Signal</keyword>
<accession>A0A843XMQ7</accession>
<feature type="chain" id="PRO_5032628683" description="Retrotransposon gag domain-containing protein" evidence="2">
    <location>
        <begin position="17"/>
        <end position="635"/>
    </location>
</feature>
<evidence type="ECO:0000259" key="3">
    <source>
        <dbReference type="Pfam" id="PF03732"/>
    </source>
</evidence>
<protein>
    <recommendedName>
        <fullName evidence="3">Retrotransposon gag domain-containing protein</fullName>
    </recommendedName>
</protein>
<dbReference type="PANTHER" id="PTHR34676:SF8">
    <property type="entry name" value="TRANSMEMBRANE PROTEIN"/>
    <property type="match status" value="1"/>
</dbReference>
<dbReference type="Pfam" id="PF14223">
    <property type="entry name" value="Retrotran_gag_2"/>
    <property type="match status" value="1"/>
</dbReference>
<dbReference type="PANTHER" id="PTHR34676">
    <property type="entry name" value="DUF4219 DOMAIN-CONTAINING PROTEIN-RELATED"/>
    <property type="match status" value="1"/>
</dbReference>